<dbReference type="Gene3D" id="1.20.1600.10">
    <property type="entry name" value="Outer membrane efflux proteins (OEP)"/>
    <property type="match status" value="1"/>
</dbReference>
<evidence type="ECO:0000256" key="2">
    <source>
        <dbReference type="ARBA" id="ARBA00007613"/>
    </source>
</evidence>
<keyword evidence="3" id="KW-0813">Transport</keyword>
<keyword evidence="10" id="KW-1185">Reference proteome</keyword>
<protein>
    <submittedName>
        <fullName evidence="9">Outer membrane efflux protein</fullName>
    </submittedName>
</protein>
<dbReference type="InterPro" id="IPR003423">
    <property type="entry name" value="OMP_efflux"/>
</dbReference>
<evidence type="ECO:0000313" key="9">
    <source>
        <dbReference type="EMBL" id="BBE18529.1"/>
    </source>
</evidence>
<evidence type="ECO:0000256" key="8">
    <source>
        <dbReference type="SAM" id="Coils"/>
    </source>
</evidence>
<keyword evidence="6" id="KW-0472">Membrane</keyword>
<sequence length="521" mass="58257">MFDKVSSFVRENFKIMIRINQVVTSVLFILTSFIVFGQEQNAIPMTFSEAYEQMHQNSFVLKQAGFEVREKEADKKAAFGLRAPRVFVTATAVQMADPLTLDLTPVRDAITPLYEALGKYGNFSGVPNPDPATSGVMPTLPDDISTKAMRAKLLEGEATINAAEWNKMIQEKQFASVNANFVWPLYTGGKINAANKAAQIYEEEAGLHKEQKEGELLSELATRYYGLVLAEQACKVRGQVAEAMKKHLFDSQKLSEQGQIAKVEYLHAQVANSDAERELKKADREATIVKRALQNTMAISDSSDLTPASQLFILKNIEDENFFIELALRNNPLLQQVDSKRELAATGVKLEKSNYLPSVAITGTYDLADKDLSPYVPQWMVGVGLNWSLFEGNARRQKLQSAQFKEDQVEQAGLKAEEDIKTVIKKMHQQLGMQVEQLEELDKTLEFAKTYVESRDKAFHEGLSTSTELVDANLLLAKVKIDRLQAMYNYDVTLAALLQICGSPDMFLAYQSSSQVIIESF</sequence>
<dbReference type="GO" id="GO:1990281">
    <property type="term" value="C:efflux pump complex"/>
    <property type="evidence" value="ECO:0007669"/>
    <property type="project" value="TreeGrafter"/>
</dbReference>
<evidence type="ECO:0000256" key="5">
    <source>
        <dbReference type="ARBA" id="ARBA00022692"/>
    </source>
</evidence>
<dbReference type="Pfam" id="PF02321">
    <property type="entry name" value="OEP"/>
    <property type="match status" value="1"/>
</dbReference>
<evidence type="ECO:0000256" key="1">
    <source>
        <dbReference type="ARBA" id="ARBA00004442"/>
    </source>
</evidence>
<organism evidence="9 10">
    <name type="scientific">Aquipluma nitroreducens</name>
    <dbReference type="NCBI Taxonomy" id="2010828"/>
    <lineage>
        <taxon>Bacteria</taxon>
        <taxon>Pseudomonadati</taxon>
        <taxon>Bacteroidota</taxon>
        <taxon>Bacteroidia</taxon>
        <taxon>Marinilabiliales</taxon>
        <taxon>Prolixibacteraceae</taxon>
        <taxon>Aquipluma</taxon>
    </lineage>
</organism>
<evidence type="ECO:0000256" key="4">
    <source>
        <dbReference type="ARBA" id="ARBA00022452"/>
    </source>
</evidence>
<keyword evidence="4" id="KW-1134">Transmembrane beta strand</keyword>
<evidence type="ECO:0000256" key="3">
    <source>
        <dbReference type="ARBA" id="ARBA00022448"/>
    </source>
</evidence>
<dbReference type="PANTHER" id="PTHR30026:SF5">
    <property type="entry name" value="ABC-TYPE EFFLUX SYSTEM SECRETIN COMPONENT"/>
    <property type="match status" value="1"/>
</dbReference>
<dbReference type="Proteomes" id="UP001193389">
    <property type="component" value="Chromosome"/>
</dbReference>
<keyword evidence="5" id="KW-0812">Transmembrane</keyword>
<accession>A0A5K7SAN1</accession>
<name>A0A5K7SAN1_9BACT</name>
<dbReference type="EMBL" id="AP018694">
    <property type="protein sequence ID" value="BBE18529.1"/>
    <property type="molecule type" value="Genomic_DNA"/>
</dbReference>
<evidence type="ECO:0000256" key="7">
    <source>
        <dbReference type="ARBA" id="ARBA00023237"/>
    </source>
</evidence>
<gene>
    <name evidence="9" type="ORF">AQPE_2691</name>
</gene>
<evidence type="ECO:0000256" key="6">
    <source>
        <dbReference type="ARBA" id="ARBA00023136"/>
    </source>
</evidence>
<comment type="similarity">
    <text evidence="2">Belongs to the outer membrane factor (OMF) (TC 1.B.17) family.</text>
</comment>
<reference evidence="9" key="1">
    <citation type="journal article" date="2020" name="Int. J. Syst. Evol. Microbiol.">
        <title>Aquipluma nitroreducens gen. nov. sp. nov., a novel facultatively anaerobic bacterium isolated from a freshwater lake.</title>
        <authorList>
            <person name="Watanabe M."/>
            <person name="Kojima H."/>
            <person name="Fukui M."/>
        </authorList>
    </citation>
    <scope>NUCLEOTIDE SEQUENCE</scope>
    <source>
        <strain evidence="9">MeG22</strain>
    </source>
</reference>
<dbReference type="GO" id="GO:0015288">
    <property type="term" value="F:porin activity"/>
    <property type="evidence" value="ECO:0007669"/>
    <property type="project" value="TreeGrafter"/>
</dbReference>
<feature type="coiled-coil region" evidence="8">
    <location>
        <begin position="265"/>
        <end position="292"/>
    </location>
</feature>
<dbReference type="GO" id="GO:0015562">
    <property type="term" value="F:efflux transmembrane transporter activity"/>
    <property type="evidence" value="ECO:0007669"/>
    <property type="project" value="InterPro"/>
</dbReference>
<dbReference type="AlphaFoldDB" id="A0A5K7SAN1"/>
<evidence type="ECO:0000313" key="10">
    <source>
        <dbReference type="Proteomes" id="UP001193389"/>
    </source>
</evidence>
<proteinExistence type="inferred from homology"/>
<dbReference type="KEGG" id="anf:AQPE_2691"/>
<comment type="subcellular location">
    <subcellularLocation>
        <location evidence="1">Cell outer membrane</location>
    </subcellularLocation>
</comment>
<dbReference type="GO" id="GO:0009279">
    <property type="term" value="C:cell outer membrane"/>
    <property type="evidence" value="ECO:0007669"/>
    <property type="project" value="UniProtKB-SubCell"/>
</dbReference>
<keyword evidence="7" id="KW-0998">Cell outer membrane</keyword>
<dbReference type="PANTHER" id="PTHR30026">
    <property type="entry name" value="OUTER MEMBRANE PROTEIN TOLC"/>
    <property type="match status" value="1"/>
</dbReference>
<dbReference type="InterPro" id="IPR051906">
    <property type="entry name" value="TolC-like"/>
</dbReference>
<dbReference type="SUPFAM" id="SSF56954">
    <property type="entry name" value="Outer membrane efflux proteins (OEP)"/>
    <property type="match status" value="1"/>
</dbReference>
<keyword evidence="8" id="KW-0175">Coiled coil</keyword>